<keyword evidence="2" id="KW-0223">Dioxygenase</keyword>
<dbReference type="Pfam" id="PF00903">
    <property type="entry name" value="Glyoxalase"/>
    <property type="match status" value="1"/>
</dbReference>
<dbReference type="OrthoDB" id="9791602at2"/>
<dbReference type="InterPro" id="IPR029068">
    <property type="entry name" value="Glyas_Bleomycin-R_OHBP_Dase"/>
</dbReference>
<protein>
    <submittedName>
        <fullName evidence="2">Glyoxalase/bleomycin resistance protein/dioxygenase family protein</fullName>
    </submittedName>
</protein>
<dbReference type="Gene3D" id="3.10.180.10">
    <property type="entry name" value="2,3-Dihydroxybiphenyl 1,2-Dioxygenase, domain 1"/>
    <property type="match status" value="1"/>
</dbReference>
<reference evidence="2 3" key="1">
    <citation type="submission" date="2016-09" db="EMBL/GenBank/DDBJ databases">
        <title>The complete genome sequences of Rhizobium gallicum, symbiovars gallicum and phaseoli, symbionts associated to common bean (Phaseolus vulgaris).</title>
        <authorList>
            <person name="Bustos P."/>
            <person name="Santamaria R.I."/>
            <person name="Perez-Carrascal O.M."/>
            <person name="Juarez S."/>
            <person name="Lozano L."/>
            <person name="Martinez-Flores I."/>
            <person name="Martinez-Romero E."/>
            <person name="Cevallos M."/>
            <person name="Romero D."/>
            <person name="Davila G."/>
            <person name="Gonzalez V."/>
        </authorList>
    </citation>
    <scope>NUCLEOTIDE SEQUENCE [LARGE SCALE GENOMIC DNA]</scope>
    <source>
        <strain evidence="2 3">IE4872</strain>
        <plasmid evidence="3">prgalie4872d</plasmid>
    </source>
</reference>
<dbReference type="AlphaFoldDB" id="A0A1L5NSM4"/>
<gene>
    <name evidence="2" type="ORF">IE4872_PD00366</name>
</gene>
<evidence type="ECO:0000313" key="2">
    <source>
        <dbReference type="EMBL" id="APO70900.1"/>
    </source>
</evidence>
<proteinExistence type="predicted"/>
<dbReference type="Proteomes" id="UP000184749">
    <property type="component" value="Plasmid pRgalIE4872d"/>
</dbReference>
<dbReference type="SUPFAM" id="SSF54593">
    <property type="entry name" value="Glyoxalase/Bleomycin resistance protein/Dihydroxybiphenyl dioxygenase"/>
    <property type="match status" value="1"/>
</dbReference>
<feature type="domain" description="Glyoxalase/fosfomycin resistance/dioxygenase" evidence="1">
    <location>
        <begin position="96"/>
        <end position="208"/>
    </location>
</feature>
<dbReference type="GO" id="GO:0051213">
    <property type="term" value="F:dioxygenase activity"/>
    <property type="evidence" value="ECO:0007669"/>
    <property type="project" value="UniProtKB-KW"/>
</dbReference>
<keyword evidence="2" id="KW-0614">Plasmid</keyword>
<sequence length="213" mass="24073">MPNVENLRKQAKQYLRWHGERYYPVAAQIRSFLARFGELPDSEVLETDFKLSDAQELVARKHGFESWPALIRGIESVTASATKTSNKTLILAAEPQLFVSEIDVACRFYVEKLGFKIAFSYGEPPFYAQLFRDGGRLNIRKVGGPVFESDFRARERDALSATFILDDPKPLFLEYQSVGVTFHQALRTEPWGARTFIVEDVDGNLIAFAGGQS</sequence>
<evidence type="ECO:0000259" key="1">
    <source>
        <dbReference type="Pfam" id="PF00903"/>
    </source>
</evidence>
<dbReference type="RefSeq" id="WP_074071324.1">
    <property type="nucleotide sequence ID" value="NZ_CP017105.1"/>
</dbReference>
<evidence type="ECO:0000313" key="3">
    <source>
        <dbReference type="Proteomes" id="UP000184749"/>
    </source>
</evidence>
<geneLocation type="plasmid" evidence="3">
    <name>prgalie4872d</name>
</geneLocation>
<accession>A0A1L5NSM4</accession>
<organism evidence="2 3">
    <name type="scientific">Rhizobium gallicum</name>
    <dbReference type="NCBI Taxonomy" id="56730"/>
    <lineage>
        <taxon>Bacteria</taxon>
        <taxon>Pseudomonadati</taxon>
        <taxon>Pseudomonadota</taxon>
        <taxon>Alphaproteobacteria</taxon>
        <taxon>Hyphomicrobiales</taxon>
        <taxon>Rhizobiaceae</taxon>
        <taxon>Rhizobium/Agrobacterium group</taxon>
        <taxon>Rhizobium</taxon>
    </lineage>
</organism>
<keyword evidence="2" id="KW-0560">Oxidoreductase</keyword>
<name>A0A1L5NSM4_9HYPH</name>
<dbReference type="InterPro" id="IPR004360">
    <property type="entry name" value="Glyas_Fos-R_dOase_dom"/>
</dbReference>
<dbReference type="EMBL" id="CP017105">
    <property type="protein sequence ID" value="APO70900.1"/>
    <property type="molecule type" value="Genomic_DNA"/>
</dbReference>